<evidence type="ECO:0000256" key="1">
    <source>
        <dbReference type="SAM" id="MobiDB-lite"/>
    </source>
</evidence>
<feature type="region of interest" description="Disordered" evidence="1">
    <location>
        <begin position="20"/>
        <end position="53"/>
    </location>
</feature>
<dbReference type="AlphaFoldDB" id="S3ZNJ1"/>
<gene>
    <name evidence="2" type="ORF">STRAU_7024</name>
</gene>
<evidence type="ECO:0000313" key="2">
    <source>
        <dbReference type="EMBL" id="EPH39915.1"/>
    </source>
</evidence>
<proteinExistence type="predicted"/>
<evidence type="ECO:0000313" key="3">
    <source>
        <dbReference type="Proteomes" id="UP000014629"/>
    </source>
</evidence>
<sequence length="53" mass="5415">MTPATGIALRASFVTVDVAPARSKPPGPTFVATSDHLPRGEHGGSVSLNVRST</sequence>
<dbReference type="Proteomes" id="UP000014629">
    <property type="component" value="Unassembled WGS sequence"/>
</dbReference>
<keyword evidence="3" id="KW-1185">Reference proteome</keyword>
<dbReference type="EMBL" id="AOPZ01000476">
    <property type="protein sequence ID" value="EPH39915.1"/>
    <property type="molecule type" value="Genomic_DNA"/>
</dbReference>
<accession>S3ZNJ1</accession>
<reference evidence="2 3" key="1">
    <citation type="submission" date="2013-02" db="EMBL/GenBank/DDBJ databases">
        <title>Draft Genome Sequence of Streptomyces aurantiacus, Which Produces Setomimycin.</title>
        <authorList>
            <person name="Gruening B.A."/>
            <person name="Praeg A."/>
            <person name="Erxleben A."/>
            <person name="Guenther S."/>
            <person name="Mueller M."/>
        </authorList>
    </citation>
    <scope>NUCLEOTIDE SEQUENCE [LARGE SCALE GENOMIC DNA]</scope>
    <source>
        <strain evidence="2 3">JA 4570</strain>
    </source>
</reference>
<protein>
    <submittedName>
        <fullName evidence="2">Uncharacterized protein</fullName>
    </submittedName>
</protein>
<comment type="caution">
    <text evidence="2">The sequence shown here is derived from an EMBL/GenBank/DDBJ whole genome shotgun (WGS) entry which is preliminary data.</text>
</comment>
<organism evidence="2 3">
    <name type="scientific">Streptomyces aurantiacus JA 4570</name>
    <dbReference type="NCBI Taxonomy" id="1286094"/>
    <lineage>
        <taxon>Bacteria</taxon>
        <taxon>Bacillati</taxon>
        <taxon>Actinomycetota</taxon>
        <taxon>Actinomycetes</taxon>
        <taxon>Kitasatosporales</taxon>
        <taxon>Streptomycetaceae</taxon>
        <taxon>Streptomyces</taxon>
        <taxon>Streptomyces aurantiacus group</taxon>
    </lineage>
</organism>
<dbReference type="PATRIC" id="fig|1286094.4.peg.6951"/>
<name>S3ZNJ1_9ACTN</name>